<accession>A0A4Y2EMI0</accession>
<keyword evidence="2" id="KW-1185">Reference proteome</keyword>
<proteinExistence type="predicted"/>
<comment type="caution">
    <text evidence="1">The sequence shown here is derived from an EMBL/GenBank/DDBJ whole genome shotgun (WGS) entry which is preliminary data.</text>
</comment>
<evidence type="ECO:0000313" key="1">
    <source>
        <dbReference type="EMBL" id="GBM30462.1"/>
    </source>
</evidence>
<sequence length="109" mass="12460">MDCGRWNSDGEWLGKYLGNVRVKGCTDAVWPLPRPLMCELFPAIERETTDALTSPRATSILPVPTMGNNSIRVRNSWKYRPLKRGFKLFKFNSLLSSSSCFDLQYLTKL</sequence>
<organism evidence="1 2">
    <name type="scientific">Araneus ventricosus</name>
    <name type="common">Orbweaver spider</name>
    <name type="synonym">Epeira ventricosa</name>
    <dbReference type="NCBI Taxonomy" id="182803"/>
    <lineage>
        <taxon>Eukaryota</taxon>
        <taxon>Metazoa</taxon>
        <taxon>Ecdysozoa</taxon>
        <taxon>Arthropoda</taxon>
        <taxon>Chelicerata</taxon>
        <taxon>Arachnida</taxon>
        <taxon>Araneae</taxon>
        <taxon>Araneomorphae</taxon>
        <taxon>Entelegynae</taxon>
        <taxon>Araneoidea</taxon>
        <taxon>Araneidae</taxon>
        <taxon>Araneus</taxon>
    </lineage>
</organism>
<evidence type="ECO:0000313" key="2">
    <source>
        <dbReference type="Proteomes" id="UP000499080"/>
    </source>
</evidence>
<reference evidence="1 2" key="1">
    <citation type="journal article" date="2019" name="Sci. Rep.">
        <title>Orb-weaving spider Araneus ventricosus genome elucidates the spidroin gene catalogue.</title>
        <authorList>
            <person name="Kono N."/>
            <person name="Nakamura H."/>
            <person name="Ohtoshi R."/>
            <person name="Moran D.A.P."/>
            <person name="Shinohara A."/>
            <person name="Yoshida Y."/>
            <person name="Fujiwara M."/>
            <person name="Mori M."/>
            <person name="Tomita M."/>
            <person name="Arakawa K."/>
        </authorList>
    </citation>
    <scope>NUCLEOTIDE SEQUENCE [LARGE SCALE GENOMIC DNA]</scope>
</reference>
<name>A0A4Y2EMI0_ARAVE</name>
<dbReference type="Proteomes" id="UP000499080">
    <property type="component" value="Unassembled WGS sequence"/>
</dbReference>
<dbReference type="AlphaFoldDB" id="A0A4Y2EMI0"/>
<dbReference type="EMBL" id="BGPR01000661">
    <property type="protein sequence ID" value="GBM30462.1"/>
    <property type="molecule type" value="Genomic_DNA"/>
</dbReference>
<protein>
    <submittedName>
        <fullName evidence="1">Uncharacterized protein</fullName>
    </submittedName>
</protein>
<gene>
    <name evidence="1" type="ORF">AVEN_237691_1</name>
</gene>